<protein>
    <submittedName>
        <fullName evidence="1">Uncharacterized protein</fullName>
    </submittedName>
</protein>
<evidence type="ECO:0000313" key="1">
    <source>
        <dbReference type="EMBL" id="RKL14569.1"/>
    </source>
</evidence>
<organism evidence="1 2">
    <name type="scientific">Gibberella intermedia</name>
    <name type="common">Bulb rot disease fungus</name>
    <name type="synonym">Fusarium proliferatum</name>
    <dbReference type="NCBI Taxonomy" id="948311"/>
    <lineage>
        <taxon>Eukaryota</taxon>
        <taxon>Fungi</taxon>
        <taxon>Dikarya</taxon>
        <taxon>Ascomycota</taxon>
        <taxon>Pezizomycotina</taxon>
        <taxon>Sordariomycetes</taxon>
        <taxon>Hypocreomycetidae</taxon>
        <taxon>Hypocreales</taxon>
        <taxon>Nectriaceae</taxon>
        <taxon>Fusarium</taxon>
        <taxon>Fusarium fujikuroi species complex</taxon>
    </lineage>
</organism>
<dbReference type="AlphaFoldDB" id="A0A420RC22"/>
<gene>
    <name evidence="1" type="ORF">BFJ72_g15377</name>
</gene>
<dbReference type="Proteomes" id="UP000283569">
    <property type="component" value="Unassembled WGS sequence"/>
</dbReference>
<sequence>MPRHLAGAGSGGRLPLGRGCLLAGEPALQAVSPAAEHMGRGMPPAPDLSAQRVAMHHDGRDVQQRELQETHVDAPHVDVDARGVQDLLVVQPRRMQRVGHRDHHPPCPAGGLHDVDEAIGFDLAPGGGRVPHEDPRHELRDVERREHLARPVVAQVQRHVQAAEQVLELALRAALFHREGEVPQHARKALKVLARVLLHDVVVAGLPLVELGLVHRVADRQARQLDEVGEHVANAPARRHALQQRDKLAPWILDSPAFPAGRVLLHHVLLRPRDGEASETGPWPGRRRIGQRRWRLQAGAAAQGGDSVLQFSTIIGSYLFAMGIGSWLSRYFEDHL</sequence>
<feature type="non-terminal residue" evidence="1">
    <location>
        <position position="336"/>
    </location>
</feature>
<proteinExistence type="predicted"/>
<evidence type="ECO:0000313" key="2">
    <source>
        <dbReference type="Proteomes" id="UP000283569"/>
    </source>
</evidence>
<name>A0A420RC22_GIBIN</name>
<accession>A0A420RC22</accession>
<reference evidence="1 2" key="1">
    <citation type="journal article" date="2018" name="Sci. Rep.">
        <title>Characterisation of pathogen-specific regions and novel effector candidates in Fusarium oxysporum f. sp. cepae.</title>
        <authorList>
            <person name="Armitage A.D."/>
            <person name="Taylor A."/>
            <person name="Sobczyk M.K."/>
            <person name="Baxter L."/>
            <person name="Greenfield B.P."/>
            <person name="Bates H.J."/>
            <person name="Wilson F."/>
            <person name="Jackson A.C."/>
            <person name="Ott S."/>
            <person name="Harrison R.J."/>
            <person name="Clarkson J.P."/>
        </authorList>
    </citation>
    <scope>NUCLEOTIDE SEQUENCE [LARGE SCALE GENOMIC DNA]</scope>
    <source>
        <strain evidence="1 2">Fp_A8</strain>
    </source>
</reference>
<comment type="caution">
    <text evidence="1">The sequence shown here is derived from an EMBL/GenBank/DDBJ whole genome shotgun (WGS) entry which is preliminary data.</text>
</comment>
<dbReference type="EMBL" id="MRDB01000423">
    <property type="protein sequence ID" value="RKL14569.1"/>
    <property type="molecule type" value="Genomic_DNA"/>
</dbReference>